<feature type="compositionally biased region" description="Polar residues" evidence="1">
    <location>
        <begin position="19"/>
        <end position="42"/>
    </location>
</feature>
<organism evidence="2">
    <name type="scientific">Rhizophora mucronata</name>
    <name type="common">Asiatic mangrove</name>
    <dbReference type="NCBI Taxonomy" id="61149"/>
    <lineage>
        <taxon>Eukaryota</taxon>
        <taxon>Viridiplantae</taxon>
        <taxon>Streptophyta</taxon>
        <taxon>Embryophyta</taxon>
        <taxon>Tracheophyta</taxon>
        <taxon>Spermatophyta</taxon>
        <taxon>Magnoliopsida</taxon>
        <taxon>eudicotyledons</taxon>
        <taxon>Gunneridae</taxon>
        <taxon>Pentapetalae</taxon>
        <taxon>rosids</taxon>
        <taxon>fabids</taxon>
        <taxon>Malpighiales</taxon>
        <taxon>Rhizophoraceae</taxon>
        <taxon>Rhizophora</taxon>
    </lineage>
</organism>
<name>A0A2P2IXP2_RHIMU</name>
<dbReference type="AlphaFoldDB" id="A0A2P2IXP2"/>
<dbReference type="EMBL" id="GGEC01005479">
    <property type="protein sequence ID" value="MBW85962.1"/>
    <property type="molecule type" value="Transcribed_RNA"/>
</dbReference>
<evidence type="ECO:0000256" key="1">
    <source>
        <dbReference type="SAM" id="MobiDB-lite"/>
    </source>
</evidence>
<evidence type="ECO:0000313" key="2">
    <source>
        <dbReference type="EMBL" id="MBW85962.1"/>
    </source>
</evidence>
<proteinExistence type="predicted"/>
<reference evidence="2" key="1">
    <citation type="submission" date="2018-02" db="EMBL/GenBank/DDBJ databases">
        <title>Rhizophora mucronata_Transcriptome.</title>
        <authorList>
            <person name="Meera S.P."/>
            <person name="Sreeshan A."/>
            <person name="Augustine A."/>
        </authorList>
    </citation>
    <scope>NUCLEOTIDE SEQUENCE</scope>
    <source>
        <tissue evidence="2">Leaf</tissue>
    </source>
</reference>
<feature type="region of interest" description="Disordered" evidence="1">
    <location>
        <begin position="18"/>
        <end position="42"/>
    </location>
</feature>
<sequence>MHIAQLRVWTLKSCCGRNLQRSGSSGTQSPWEGSGLSGSKTG</sequence>
<protein>
    <submittedName>
        <fullName evidence="2">Uncharacterized protein</fullName>
    </submittedName>
</protein>
<accession>A0A2P2IXP2</accession>